<dbReference type="Proteomes" id="UP000708208">
    <property type="component" value="Unassembled WGS sequence"/>
</dbReference>
<dbReference type="AlphaFoldDB" id="A0A8J2L1F0"/>
<proteinExistence type="predicted"/>
<keyword evidence="1" id="KW-0472">Membrane</keyword>
<feature type="transmembrane region" description="Helical" evidence="1">
    <location>
        <begin position="61"/>
        <end position="84"/>
    </location>
</feature>
<protein>
    <submittedName>
        <fullName evidence="2">Uncharacterized protein</fullName>
    </submittedName>
</protein>
<feature type="transmembrane region" description="Helical" evidence="1">
    <location>
        <begin position="36"/>
        <end position="55"/>
    </location>
</feature>
<accession>A0A8J2L1F0</accession>
<keyword evidence="3" id="KW-1185">Reference proteome</keyword>
<organism evidence="2 3">
    <name type="scientific">Allacma fusca</name>
    <dbReference type="NCBI Taxonomy" id="39272"/>
    <lineage>
        <taxon>Eukaryota</taxon>
        <taxon>Metazoa</taxon>
        <taxon>Ecdysozoa</taxon>
        <taxon>Arthropoda</taxon>
        <taxon>Hexapoda</taxon>
        <taxon>Collembola</taxon>
        <taxon>Symphypleona</taxon>
        <taxon>Sminthuridae</taxon>
        <taxon>Allacma</taxon>
    </lineage>
</organism>
<gene>
    <name evidence="2" type="ORF">AFUS01_LOCUS33624</name>
</gene>
<comment type="caution">
    <text evidence="2">The sequence shown here is derived from an EMBL/GenBank/DDBJ whole genome shotgun (WGS) entry which is preliminary data.</text>
</comment>
<evidence type="ECO:0000313" key="3">
    <source>
        <dbReference type="Proteomes" id="UP000708208"/>
    </source>
</evidence>
<evidence type="ECO:0000256" key="1">
    <source>
        <dbReference type="SAM" id="Phobius"/>
    </source>
</evidence>
<dbReference type="EMBL" id="CAJVCH010529373">
    <property type="protein sequence ID" value="CAG7823405.1"/>
    <property type="molecule type" value="Genomic_DNA"/>
</dbReference>
<name>A0A8J2L1F0_9HEXA</name>
<keyword evidence="1" id="KW-1133">Transmembrane helix</keyword>
<reference evidence="2" key="1">
    <citation type="submission" date="2021-06" db="EMBL/GenBank/DDBJ databases">
        <authorList>
            <person name="Hodson N. C."/>
            <person name="Mongue J. A."/>
            <person name="Jaron S. K."/>
        </authorList>
    </citation>
    <scope>NUCLEOTIDE SEQUENCE</scope>
</reference>
<keyword evidence="1" id="KW-0812">Transmembrane</keyword>
<evidence type="ECO:0000313" key="2">
    <source>
        <dbReference type="EMBL" id="CAG7823405.1"/>
    </source>
</evidence>
<sequence length="115" mass="11725">MRRNTFEGYHLLNTNSSSIFTCDFVTSKPNFNMKSVAILALFGMLAAANAGLLGAPVAPVALAAGPVAYAGAPIVHAAPVAYAVPATLHTRTYHGAPVLYGAAPVVKAAPAVVYG</sequence>